<evidence type="ECO:0000256" key="1">
    <source>
        <dbReference type="ARBA" id="ARBA00000085"/>
    </source>
</evidence>
<dbReference type="InterPro" id="IPR005467">
    <property type="entry name" value="His_kinase_dom"/>
</dbReference>
<evidence type="ECO:0000256" key="6">
    <source>
        <dbReference type="ARBA" id="ARBA00022777"/>
    </source>
</evidence>
<dbReference type="Gene3D" id="2.130.10.10">
    <property type="entry name" value="YVTN repeat-like/Quinoprotein amine dehydrogenase"/>
    <property type="match status" value="2"/>
</dbReference>
<evidence type="ECO:0000256" key="4">
    <source>
        <dbReference type="ARBA" id="ARBA00022679"/>
    </source>
</evidence>
<dbReference type="InterPro" id="IPR011123">
    <property type="entry name" value="Y_Y_Y"/>
</dbReference>
<dbReference type="Proteomes" id="UP000629420">
    <property type="component" value="Chromosome"/>
</dbReference>
<sequence>MKRLFLTFFLLCFCSLVSTAQRYQFKKYKTEEGLVNNETFAILQDSQNRIWVSTTGGISCFNGKTFKNYTTEDGLVSNIVFSIFEDSKGRIWVGTLDNGISIIENGKITNPQGVDFDFLGSATYILEGSDGTIYIIFVKGIVTYKNGKLEYLLKGTEENQISGLQQAAWYDSNTLYLSSSQTGIFKMTLNPLKIENIYNEKDGINNICYSVFVDAKKDVWVGAYGELYKISKGTLTKFKFQQEDFDKNRIYGILEENENELFLSFEGNGFGIFNKHTGNLKIINEAQGLPSKYIYRAIKDTEGNHWMTSYGEGIIRYRDTAFKIYDDTQGLPSKSVNDIAEWDNELLMATNDGVFALDESQNIRLITRSGAIKNLFITPMGNLLYTTEKAVFEHTKSSHRPTLIDEGDYNLLFKDQNKTFLFGTDKIKVLAKDSTYYINSRRAITIVPIADRYILCKIAGLFQMNDRKTDTIPGLHPNLHNDFRSLDVINSNEVLAGNEKKLYHITLQNERFKIQTFDMGRFAYLKQFRALKVDGNNLWLAGRDMLLKVDLEFLLKKDSVVAKKYTTVSHFLENDIDFNSLFITADKTILATSLSGMLAFNEKAYLANTQPPKLNLSEILLFSEPLEDSLYRTNKGIVLPHQKNYLSFLMEAITFTNPENVHYKYRMKGLRDGNEWSQPTKNPIAVFSYLPPGDYTFEFIADNGDGVWQNEPFQYAFVITVPFWKTWFFWVSLLSISSLSVFLFYYFKNKAEQKRNEAYTHNLIKAQEEERTRVARELHDSVGQKLMLLSKKTKSNGNQEMEFLATNTLEELRAISRGLHPATLERLGPTAAIRNMVDEVDSNTNIFFTHEIDDIDAFLSREASLHLYRIIQEILNNMVKHAEAKAASVTIEKKDHSIEAVIVDNGKGFEISEKVKTSTSLGMKTLMERAKILHSKIDIKSQINKGTTITLIIPI</sequence>
<dbReference type="InterPro" id="IPR050482">
    <property type="entry name" value="Sensor_HK_TwoCompSys"/>
</dbReference>
<comment type="catalytic activity">
    <reaction evidence="1">
        <text>ATP + protein L-histidine = ADP + protein N-phospho-L-histidine.</text>
        <dbReference type="EC" id="2.7.13.3"/>
    </reaction>
</comment>
<feature type="domain" description="Histidine kinase" evidence="11">
    <location>
        <begin position="867"/>
        <end position="955"/>
    </location>
</feature>
<accession>A0ABX7DTI2</accession>
<reference evidence="12 13" key="1">
    <citation type="submission" date="2021-01" db="EMBL/GenBank/DDBJ databases">
        <title>Aequorivita sp. strain KX20305, a bacterium isolated from the sediment collected at a cold seep field in South China Sea.</title>
        <authorList>
            <person name="Zhang H."/>
            <person name="Li C."/>
        </authorList>
    </citation>
    <scope>NUCLEOTIDE SEQUENCE [LARGE SCALE GENOMIC DNA]</scope>
    <source>
        <strain evidence="12 13">KX20305</strain>
    </source>
</reference>
<evidence type="ECO:0000256" key="7">
    <source>
        <dbReference type="ARBA" id="ARBA00022840"/>
    </source>
</evidence>
<evidence type="ECO:0000259" key="11">
    <source>
        <dbReference type="PROSITE" id="PS50109"/>
    </source>
</evidence>
<evidence type="ECO:0000256" key="9">
    <source>
        <dbReference type="SAM" id="Phobius"/>
    </source>
</evidence>
<dbReference type="SUPFAM" id="SSF63829">
    <property type="entry name" value="Calcium-dependent phosphotriesterase"/>
    <property type="match status" value="2"/>
</dbReference>
<dbReference type="PANTHER" id="PTHR24421">
    <property type="entry name" value="NITRATE/NITRITE SENSOR PROTEIN NARX-RELATED"/>
    <property type="match status" value="1"/>
</dbReference>
<dbReference type="InterPro" id="IPR011110">
    <property type="entry name" value="Reg_prop"/>
</dbReference>
<evidence type="ECO:0000256" key="3">
    <source>
        <dbReference type="ARBA" id="ARBA00022553"/>
    </source>
</evidence>
<dbReference type="Pfam" id="PF07730">
    <property type="entry name" value="HisKA_3"/>
    <property type="match status" value="1"/>
</dbReference>
<evidence type="ECO:0000313" key="13">
    <source>
        <dbReference type="Proteomes" id="UP000629420"/>
    </source>
</evidence>
<dbReference type="Pfam" id="PF07494">
    <property type="entry name" value="Reg_prop"/>
    <property type="match status" value="2"/>
</dbReference>
<keyword evidence="9" id="KW-0812">Transmembrane</keyword>
<dbReference type="InterPro" id="IPR011712">
    <property type="entry name" value="Sig_transdc_His_kin_sub3_dim/P"/>
</dbReference>
<dbReference type="Gene3D" id="1.20.5.1930">
    <property type="match status" value="1"/>
</dbReference>
<keyword evidence="10" id="KW-0732">Signal</keyword>
<keyword evidence="8" id="KW-0902">Two-component regulatory system</keyword>
<evidence type="ECO:0000256" key="10">
    <source>
        <dbReference type="SAM" id="SignalP"/>
    </source>
</evidence>
<feature type="signal peptide" evidence="10">
    <location>
        <begin position="1"/>
        <end position="20"/>
    </location>
</feature>
<keyword evidence="9" id="KW-1133">Transmembrane helix</keyword>
<dbReference type="EMBL" id="CP068439">
    <property type="protein sequence ID" value="QQX77383.1"/>
    <property type="molecule type" value="Genomic_DNA"/>
</dbReference>
<dbReference type="PROSITE" id="PS50109">
    <property type="entry name" value="HIS_KIN"/>
    <property type="match status" value="1"/>
</dbReference>
<keyword evidence="13" id="KW-1185">Reference proteome</keyword>
<dbReference type="EC" id="2.7.13.3" evidence="2"/>
<dbReference type="CDD" id="cd16917">
    <property type="entry name" value="HATPase_UhpB-NarQ-NarX-like"/>
    <property type="match status" value="1"/>
</dbReference>
<keyword evidence="5" id="KW-0547">Nucleotide-binding</keyword>
<dbReference type="Pfam" id="PF07495">
    <property type="entry name" value="Y_Y_Y"/>
    <property type="match status" value="1"/>
</dbReference>
<dbReference type="RefSeq" id="WP_202337282.1">
    <property type="nucleotide sequence ID" value="NZ_CP068439.1"/>
</dbReference>
<dbReference type="SUPFAM" id="SSF55874">
    <property type="entry name" value="ATPase domain of HSP90 chaperone/DNA topoisomerase II/histidine kinase"/>
    <property type="match status" value="1"/>
</dbReference>
<dbReference type="Gene3D" id="3.30.565.10">
    <property type="entry name" value="Histidine kinase-like ATPase, C-terminal domain"/>
    <property type="match status" value="1"/>
</dbReference>
<dbReference type="PANTHER" id="PTHR24421:SF10">
    <property type="entry name" value="NITRATE_NITRITE SENSOR PROTEIN NARQ"/>
    <property type="match status" value="1"/>
</dbReference>
<organism evidence="12 13">
    <name type="scientific">Aequorivita iocasae</name>
    <dbReference type="NCBI Taxonomy" id="2803865"/>
    <lineage>
        <taxon>Bacteria</taxon>
        <taxon>Pseudomonadati</taxon>
        <taxon>Bacteroidota</taxon>
        <taxon>Flavobacteriia</taxon>
        <taxon>Flavobacteriales</taxon>
        <taxon>Flavobacteriaceae</taxon>
        <taxon>Aequorivita</taxon>
    </lineage>
</organism>
<keyword evidence="7" id="KW-0067">ATP-binding</keyword>
<dbReference type="InterPro" id="IPR036890">
    <property type="entry name" value="HATPase_C_sf"/>
</dbReference>
<name>A0ABX7DTI2_9FLAO</name>
<feature type="transmembrane region" description="Helical" evidence="9">
    <location>
        <begin position="727"/>
        <end position="747"/>
    </location>
</feature>
<evidence type="ECO:0000313" key="12">
    <source>
        <dbReference type="EMBL" id="QQX77383.1"/>
    </source>
</evidence>
<feature type="chain" id="PRO_5045933864" description="histidine kinase" evidence="10">
    <location>
        <begin position="21"/>
        <end position="955"/>
    </location>
</feature>
<dbReference type="InterPro" id="IPR015943">
    <property type="entry name" value="WD40/YVTN_repeat-like_dom_sf"/>
</dbReference>
<keyword evidence="3" id="KW-0597">Phosphoprotein</keyword>
<dbReference type="Gene3D" id="2.60.40.10">
    <property type="entry name" value="Immunoglobulins"/>
    <property type="match status" value="1"/>
</dbReference>
<keyword evidence="6" id="KW-0418">Kinase</keyword>
<keyword evidence="9" id="KW-0472">Membrane</keyword>
<protein>
    <recommendedName>
        <fullName evidence="2">histidine kinase</fullName>
        <ecNumber evidence="2">2.7.13.3</ecNumber>
    </recommendedName>
</protein>
<evidence type="ECO:0000256" key="5">
    <source>
        <dbReference type="ARBA" id="ARBA00022741"/>
    </source>
</evidence>
<dbReference type="Pfam" id="PF02518">
    <property type="entry name" value="HATPase_c"/>
    <property type="match status" value="1"/>
</dbReference>
<keyword evidence="4" id="KW-0808">Transferase</keyword>
<gene>
    <name evidence="12" type="ORF">JK629_03680</name>
</gene>
<dbReference type="InterPro" id="IPR013783">
    <property type="entry name" value="Ig-like_fold"/>
</dbReference>
<proteinExistence type="predicted"/>
<evidence type="ECO:0000256" key="2">
    <source>
        <dbReference type="ARBA" id="ARBA00012438"/>
    </source>
</evidence>
<dbReference type="InterPro" id="IPR003594">
    <property type="entry name" value="HATPase_dom"/>
</dbReference>
<evidence type="ECO:0000256" key="8">
    <source>
        <dbReference type="ARBA" id="ARBA00023012"/>
    </source>
</evidence>